<feature type="region of interest" description="Disordered" evidence="1">
    <location>
        <begin position="35"/>
        <end position="67"/>
    </location>
</feature>
<dbReference type="Proteomes" id="UP000712600">
    <property type="component" value="Unassembled WGS sequence"/>
</dbReference>
<evidence type="ECO:0000313" key="3">
    <source>
        <dbReference type="Proteomes" id="UP000712600"/>
    </source>
</evidence>
<reference evidence="2" key="1">
    <citation type="submission" date="2019-12" db="EMBL/GenBank/DDBJ databases">
        <title>Genome sequencing and annotation of Brassica cretica.</title>
        <authorList>
            <person name="Studholme D.J."/>
            <person name="Sarris P."/>
        </authorList>
    </citation>
    <scope>NUCLEOTIDE SEQUENCE</scope>
    <source>
        <strain evidence="2">PFS-109/04</strain>
        <tissue evidence="2">Leaf</tissue>
    </source>
</reference>
<proteinExistence type="predicted"/>
<comment type="caution">
    <text evidence="2">The sequence shown here is derived from an EMBL/GenBank/DDBJ whole genome shotgun (WGS) entry which is preliminary data.</text>
</comment>
<feature type="compositionally biased region" description="Basic and acidic residues" evidence="1">
    <location>
        <begin position="42"/>
        <end position="67"/>
    </location>
</feature>
<name>A0A8S9NZT8_BRACR</name>
<dbReference type="EMBL" id="QGKX02001521">
    <property type="protein sequence ID" value="KAF3506353.1"/>
    <property type="molecule type" value="Genomic_DNA"/>
</dbReference>
<organism evidence="2 3">
    <name type="scientific">Brassica cretica</name>
    <name type="common">Mustard</name>
    <dbReference type="NCBI Taxonomy" id="69181"/>
    <lineage>
        <taxon>Eukaryota</taxon>
        <taxon>Viridiplantae</taxon>
        <taxon>Streptophyta</taxon>
        <taxon>Embryophyta</taxon>
        <taxon>Tracheophyta</taxon>
        <taxon>Spermatophyta</taxon>
        <taxon>Magnoliopsida</taxon>
        <taxon>eudicotyledons</taxon>
        <taxon>Gunneridae</taxon>
        <taxon>Pentapetalae</taxon>
        <taxon>rosids</taxon>
        <taxon>malvids</taxon>
        <taxon>Brassicales</taxon>
        <taxon>Brassicaceae</taxon>
        <taxon>Brassiceae</taxon>
        <taxon>Brassica</taxon>
    </lineage>
</organism>
<gene>
    <name evidence="2" type="ORF">F2Q69_00009085</name>
</gene>
<evidence type="ECO:0000313" key="2">
    <source>
        <dbReference type="EMBL" id="KAF3506353.1"/>
    </source>
</evidence>
<evidence type="ECO:0000256" key="1">
    <source>
        <dbReference type="SAM" id="MobiDB-lite"/>
    </source>
</evidence>
<sequence length="67" mass="7617">MIYGLLGSRKPGEMLMSVLCLNNRIYSNILMNHGGGCEEDERERGKTKVDLETSKKEDLGLKEERET</sequence>
<accession>A0A8S9NZT8</accession>
<protein>
    <submittedName>
        <fullName evidence="2">Uncharacterized protein</fullName>
    </submittedName>
</protein>
<dbReference type="AlphaFoldDB" id="A0A8S9NZT8"/>